<comment type="caution">
    <text evidence="1">The sequence shown here is derived from an EMBL/GenBank/DDBJ whole genome shotgun (WGS) entry which is preliminary data.</text>
</comment>
<dbReference type="EMBL" id="JABEZV010000004">
    <property type="protein sequence ID" value="MBA0709951.1"/>
    <property type="molecule type" value="Genomic_DNA"/>
</dbReference>
<gene>
    <name evidence="1" type="ORF">Golax_024961</name>
</gene>
<name>A0A7J8ZDV7_9ROSI</name>
<dbReference type="Proteomes" id="UP000593574">
    <property type="component" value="Unassembled WGS sequence"/>
</dbReference>
<dbReference type="AlphaFoldDB" id="A0A7J8ZDV7"/>
<feature type="non-terminal residue" evidence="1">
    <location>
        <position position="1"/>
    </location>
</feature>
<reference evidence="1 2" key="1">
    <citation type="journal article" date="2019" name="Genome Biol. Evol.">
        <title>Insights into the evolution of the New World diploid cottons (Gossypium, subgenus Houzingenia) based on genome sequencing.</title>
        <authorList>
            <person name="Grover C.E."/>
            <person name="Arick M.A. 2nd"/>
            <person name="Thrash A."/>
            <person name="Conover J.L."/>
            <person name="Sanders W.S."/>
            <person name="Peterson D.G."/>
            <person name="Frelichowski J.E."/>
            <person name="Scheffler J.A."/>
            <person name="Scheffler B.E."/>
            <person name="Wendel J.F."/>
        </authorList>
    </citation>
    <scope>NUCLEOTIDE SEQUENCE [LARGE SCALE GENOMIC DNA]</scope>
    <source>
        <strain evidence="1">4</strain>
        <tissue evidence="1">Leaf</tissue>
    </source>
</reference>
<keyword evidence="2" id="KW-1185">Reference proteome</keyword>
<organism evidence="1 2">
    <name type="scientific">Gossypium laxum</name>
    <dbReference type="NCBI Taxonomy" id="34288"/>
    <lineage>
        <taxon>Eukaryota</taxon>
        <taxon>Viridiplantae</taxon>
        <taxon>Streptophyta</taxon>
        <taxon>Embryophyta</taxon>
        <taxon>Tracheophyta</taxon>
        <taxon>Spermatophyta</taxon>
        <taxon>Magnoliopsida</taxon>
        <taxon>eudicotyledons</taxon>
        <taxon>Gunneridae</taxon>
        <taxon>Pentapetalae</taxon>
        <taxon>rosids</taxon>
        <taxon>malvids</taxon>
        <taxon>Malvales</taxon>
        <taxon>Malvaceae</taxon>
        <taxon>Malvoideae</taxon>
        <taxon>Gossypium</taxon>
    </lineage>
</organism>
<evidence type="ECO:0000313" key="1">
    <source>
        <dbReference type="EMBL" id="MBA0709951.1"/>
    </source>
</evidence>
<proteinExistence type="predicted"/>
<accession>A0A7J8ZDV7</accession>
<sequence length="245" mass="28192">MAVLPPITMVTLEAILRINIEDIVQTKVNNMDQIQRQQWIIEVMKNNNKNNNNNNNPQTHMAFGGNEMMFQFGLNWSRRRESGDVVGSWSIRRNMPRKGCPGPVSQNKVTMDREQVGEGDGLESTWGKRSKTFFLIVDRGIYSKIAVADWGRLSMQILARCLFCVIFDNLRTFLGYYCCASFEFWHGICTINDMTDSEHGILYTRHAAWGWDLVLEEECRVGQEMECTVGQEMECTVGQEIECRV</sequence>
<evidence type="ECO:0000313" key="2">
    <source>
        <dbReference type="Proteomes" id="UP000593574"/>
    </source>
</evidence>
<protein>
    <submittedName>
        <fullName evidence="1">Uncharacterized protein</fullName>
    </submittedName>
</protein>